<keyword evidence="2 5" id="KW-0238">DNA-binding</keyword>
<accession>A0A0L0S125</accession>
<dbReference type="PROSITE" id="PS00027">
    <property type="entry name" value="HOMEOBOX_1"/>
    <property type="match status" value="1"/>
</dbReference>
<reference evidence="9 10" key="1">
    <citation type="submission" date="2009-11" db="EMBL/GenBank/DDBJ databases">
        <title>Annotation of Allomyces macrogynus ATCC 38327.</title>
        <authorList>
            <consortium name="The Broad Institute Genome Sequencing Platform"/>
            <person name="Russ C."/>
            <person name="Cuomo C."/>
            <person name="Burger G."/>
            <person name="Gray M.W."/>
            <person name="Holland P.W.H."/>
            <person name="King N."/>
            <person name="Lang F.B.F."/>
            <person name="Roger A.J."/>
            <person name="Ruiz-Trillo I."/>
            <person name="Young S.K."/>
            <person name="Zeng Q."/>
            <person name="Gargeya S."/>
            <person name="Fitzgerald M."/>
            <person name="Haas B."/>
            <person name="Abouelleil A."/>
            <person name="Alvarado L."/>
            <person name="Arachchi H.M."/>
            <person name="Berlin A."/>
            <person name="Chapman S.B."/>
            <person name="Gearin G."/>
            <person name="Goldberg J."/>
            <person name="Griggs A."/>
            <person name="Gujja S."/>
            <person name="Hansen M."/>
            <person name="Heiman D."/>
            <person name="Howarth C."/>
            <person name="Larimer J."/>
            <person name="Lui A."/>
            <person name="MacDonald P.J.P."/>
            <person name="McCowen C."/>
            <person name="Montmayeur A."/>
            <person name="Murphy C."/>
            <person name="Neiman D."/>
            <person name="Pearson M."/>
            <person name="Priest M."/>
            <person name="Roberts A."/>
            <person name="Saif S."/>
            <person name="Shea T."/>
            <person name="Sisk P."/>
            <person name="Stolte C."/>
            <person name="Sykes S."/>
            <person name="Wortman J."/>
            <person name="Nusbaum C."/>
            <person name="Birren B."/>
        </authorList>
    </citation>
    <scope>NUCLEOTIDE SEQUENCE [LARGE SCALE GENOMIC DNA]</scope>
    <source>
        <strain evidence="9 10">ATCC 38327</strain>
    </source>
</reference>
<dbReference type="OrthoDB" id="6159439at2759"/>
<protein>
    <recommendedName>
        <fullName evidence="8">Homeobox domain-containing protein</fullName>
    </recommendedName>
</protein>
<dbReference type="STRING" id="578462.A0A0L0S125"/>
<dbReference type="CDD" id="cd00086">
    <property type="entry name" value="homeodomain"/>
    <property type="match status" value="1"/>
</dbReference>
<dbReference type="AlphaFoldDB" id="A0A0L0S125"/>
<dbReference type="SMART" id="SM00389">
    <property type="entry name" value="HOX"/>
    <property type="match status" value="1"/>
</dbReference>
<organism evidence="9 10">
    <name type="scientific">Allomyces macrogynus (strain ATCC 38327)</name>
    <name type="common">Allomyces javanicus var. macrogynus</name>
    <dbReference type="NCBI Taxonomy" id="578462"/>
    <lineage>
        <taxon>Eukaryota</taxon>
        <taxon>Fungi</taxon>
        <taxon>Fungi incertae sedis</taxon>
        <taxon>Blastocladiomycota</taxon>
        <taxon>Blastocladiomycetes</taxon>
        <taxon>Blastocladiales</taxon>
        <taxon>Blastocladiaceae</taxon>
        <taxon>Allomyces</taxon>
    </lineage>
</organism>
<dbReference type="Proteomes" id="UP000054350">
    <property type="component" value="Unassembled WGS sequence"/>
</dbReference>
<dbReference type="GO" id="GO:0000981">
    <property type="term" value="F:DNA-binding transcription factor activity, RNA polymerase II-specific"/>
    <property type="evidence" value="ECO:0007669"/>
    <property type="project" value="InterPro"/>
</dbReference>
<dbReference type="InterPro" id="IPR017970">
    <property type="entry name" value="Homeobox_CS"/>
</dbReference>
<evidence type="ECO:0000256" key="6">
    <source>
        <dbReference type="RuleBase" id="RU000682"/>
    </source>
</evidence>
<gene>
    <name evidence="9" type="ORF">AMAG_01902</name>
</gene>
<keyword evidence="3 5" id="KW-0371">Homeobox</keyword>
<dbReference type="InterPro" id="IPR009057">
    <property type="entry name" value="Homeodomain-like_sf"/>
</dbReference>
<reference evidence="10" key="2">
    <citation type="submission" date="2009-11" db="EMBL/GenBank/DDBJ databases">
        <title>The Genome Sequence of Allomyces macrogynus strain ATCC 38327.</title>
        <authorList>
            <consortium name="The Broad Institute Genome Sequencing Platform"/>
            <person name="Russ C."/>
            <person name="Cuomo C."/>
            <person name="Shea T."/>
            <person name="Young S.K."/>
            <person name="Zeng Q."/>
            <person name="Koehrsen M."/>
            <person name="Haas B."/>
            <person name="Borodovsky M."/>
            <person name="Guigo R."/>
            <person name="Alvarado L."/>
            <person name="Berlin A."/>
            <person name="Borenstein D."/>
            <person name="Chen Z."/>
            <person name="Engels R."/>
            <person name="Freedman E."/>
            <person name="Gellesch M."/>
            <person name="Goldberg J."/>
            <person name="Griggs A."/>
            <person name="Gujja S."/>
            <person name="Heiman D."/>
            <person name="Hepburn T."/>
            <person name="Howarth C."/>
            <person name="Jen D."/>
            <person name="Larson L."/>
            <person name="Lewis B."/>
            <person name="Mehta T."/>
            <person name="Park D."/>
            <person name="Pearson M."/>
            <person name="Roberts A."/>
            <person name="Saif S."/>
            <person name="Shenoy N."/>
            <person name="Sisk P."/>
            <person name="Stolte C."/>
            <person name="Sykes S."/>
            <person name="Walk T."/>
            <person name="White J."/>
            <person name="Yandava C."/>
            <person name="Burger G."/>
            <person name="Gray M.W."/>
            <person name="Holland P.W.H."/>
            <person name="King N."/>
            <person name="Lang F.B.F."/>
            <person name="Roger A.J."/>
            <person name="Ruiz-Trillo I."/>
            <person name="Lander E."/>
            <person name="Nusbaum C."/>
        </authorList>
    </citation>
    <scope>NUCLEOTIDE SEQUENCE [LARGE SCALE GENOMIC DNA]</scope>
    <source>
        <strain evidence="10">ATCC 38327</strain>
    </source>
</reference>
<dbReference type="Gene3D" id="1.10.10.60">
    <property type="entry name" value="Homeodomain-like"/>
    <property type="match status" value="1"/>
</dbReference>
<feature type="region of interest" description="Disordered" evidence="7">
    <location>
        <begin position="63"/>
        <end position="119"/>
    </location>
</feature>
<dbReference type="GO" id="GO:0005634">
    <property type="term" value="C:nucleus"/>
    <property type="evidence" value="ECO:0007669"/>
    <property type="project" value="UniProtKB-SubCell"/>
</dbReference>
<comment type="subcellular location">
    <subcellularLocation>
        <location evidence="1 5 6">Nucleus</location>
    </subcellularLocation>
</comment>
<evidence type="ECO:0000256" key="4">
    <source>
        <dbReference type="ARBA" id="ARBA00023242"/>
    </source>
</evidence>
<sequence length="568" mass="57667">MLAQPAPVPLVSGKKFRRATAEELSAVTLILAQERSKAVPPATYHAGLNLHRNHHLAPSALADRAPHLPAPTPTPTPTPASPAASPPHWRPILPAPAPAPTQHSPLLLAPTPPASSGDASMMLLAAGPATATATSTPPPPPPRRRNRTIMSAFQTCVLRRVLALTAFPSTQVREMLAAELGMPPRTVQIWFQNQRQKAKARAKLAPTGPTTVAAVVDAVGPALDAVVQVPEAAGAAVVAAPAPAPALIMPVAPTAPAPSANSFVTQFAAASAHIYAPPHGPFMIAPTLPAAFFPPTPAPPPTPSTAMAGLSVRSVPPTPTSVSASHDAILQAHHVQFLLHHAHANVSSASSSPTSAVPAAAMSRNMPSLAYAFDDARTAPAPAPILMPTPPESTSPSLAGSLAIAPAAEGDMFSTSLASSRLASPTTAVAVDDVTLPPIAPHSAAPHHAPAPSLPRVTLDAGDSPSNAVLHGSRRQRKPRPAPIAVVPTTLAALAGTTPGRRIAHGRLRGPPATAPVVPSAAAHWPAPATPIEMPMSACHAPDVSPLDLLAAAAAVLEPVPSPTSPHA</sequence>
<feature type="compositionally biased region" description="Low complexity" evidence="7">
    <location>
        <begin position="441"/>
        <end position="455"/>
    </location>
</feature>
<evidence type="ECO:0000256" key="1">
    <source>
        <dbReference type="ARBA" id="ARBA00004123"/>
    </source>
</evidence>
<evidence type="ECO:0000256" key="7">
    <source>
        <dbReference type="SAM" id="MobiDB-lite"/>
    </source>
</evidence>
<dbReference type="InterPro" id="IPR050649">
    <property type="entry name" value="Paired_Homeobox_TFs"/>
</dbReference>
<evidence type="ECO:0000313" key="10">
    <source>
        <dbReference type="Proteomes" id="UP000054350"/>
    </source>
</evidence>
<dbReference type="PROSITE" id="PS50071">
    <property type="entry name" value="HOMEOBOX_2"/>
    <property type="match status" value="1"/>
</dbReference>
<evidence type="ECO:0000313" key="9">
    <source>
        <dbReference type="EMBL" id="KNE56059.1"/>
    </source>
</evidence>
<dbReference type="PANTHER" id="PTHR24329:SF543">
    <property type="entry name" value="FI01017P-RELATED"/>
    <property type="match status" value="1"/>
</dbReference>
<proteinExistence type="predicted"/>
<dbReference type="InterPro" id="IPR001356">
    <property type="entry name" value="HD"/>
</dbReference>
<dbReference type="EMBL" id="GG745330">
    <property type="protein sequence ID" value="KNE56059.1"/>
    <property type="molecule type" value="Genomic_DNA"/>
</dbReference>
<keyword evidence="10" id="KW-1185">Reference proteome</keyword>
<dbReference type="Pfam" id="PF00046">
    <property type="entry name" value="Homeodomain"/>
    <property type="match status" value="1"/>
</dbReference>
<feature type="region of interest" description="Disordered" evidence="7">
    <location>
        <begin position="440"/>
        <end position="480"/>
    </location>
</feature>
<dbReference type="SMR" id="A0A0L0S125"/>
<dbReference type="GO" id="GO:0000977">
    <property type="term" value="F:RNA polymerase II transcription regulatory region sequence-specific DNA binding"/>
    <property type="evidence" value="ECO:0007669"/>
    <property type="project" value="TreeGrafter"/>
</dbReference>
<evidence type="ECO:0000259" key="8">
    <source>
        <dbReference type="PROSITE" id="PS50071"/>
    </source>
</evidence>
<feature type="compositionally biased region" description="Pro residues" evidence="7">
    <location>
        <begin position="68"/>
        <end position="99"/>
    </location>
</feature>
<dbReference type="SUPFAM" id="SSF46689">
    <property type="entry name" value="Homeodomain-like"/>
    <property type="match status" value="1"/>
</dbReference>
<dbReference type="VEuPathDB" id="FungiDB:AMAG_01902"/>
<dbReference type="eggNOG" id="KOG1146">
    <property type="taxonomic scope" value="Eukaryota"/>
</dbReference>
<evidence type="ECO:0000256" key="3">
    <source>
        <dbReference type="ARBA" id="ARBA00023155"/>
    </source>
</evidence>
<dbReference type="OMA" id="THINTGH"/>
<evidence type="ECO:0000256" key="2">
    <source>
        <dbReference type="ARBA" id="ARBA00023125"/>
    </source>
</evidence>
<feature type="DNA-binding region" description="Homeobox" evidence="5">
    <location>
        <begin position="143"/>
        <end position="202"/>
    </location>
</feature>
<dbReference type="PANTHER" id="PTHR24329">
    <property type="entry name" value="HOMEOBOX PROTEIN ARISTALESS"/>
    <property type="match status" value="1"/>
</dbReference>
<name>A0A0L0S125_ALLM3</name>
<feature type="domain" description="Homeobox" evidence="8">
    <location>
        <begin position="141"/>
        <end position="201"/>
    </location>
</feature>
<keyword evidence="4 5" id="KW-0539">Nucleus</keyword>
<evidence type="ECO:0000256" key="5">
    <source>
        <dbReference type="PROSITE-ProRule" id="PRU00108"/>
    </source>
</evidence>